<dbReference type="InterPro" id="IPR002347">
    <property type="entry name" value="SDR_fam"/>
</dbReference>
<sequence length="255" mass="26343">MEADAHRPLTGRTALVTGAATGIGRATALALAAAGARVVVNHLRQPDAAAALVERIADQGGEALAVDADVSRAAEVAALARQAQEFAGGALDILVNNAGVILERPFLELSEEDWDRIVAVDLKSVFLCCRALLPAMVARGRGTVVNVASDLALLGRAGFAPYCAAKAGVIGLTRALAREFAPSIRVNAVAPGPVDTAMVSAATLSPRTLELERDNLQRRIAHPDEIARVILFLASDDASFITGQTIGPNGGSVLT</sequence>
<reference evidence="3 4" key="1">
    <citation type="submission" date="2019-07" db="EMBL/GenBank/DDBJ databases">
        <title>Tepidimonas sediminis YIM 72259 draft genome.</title>
        <authorList>
            <person name="Da Costa M.S."/>
            <person name="Froufe H.J.C."/>
            <person name="Egas C."/>
            <person name="Albuquerque L."/>
        </authorList>
    </citation>
    <scope>NUCLEOTIDE SEQUENCE [LARGE SCALE GENOMIC DNA]</scope>
    <source>
        <strain evidence="3 4">YIM 72259</strain>
    </source>
</reference>
<dbReference type="NCBIfam" id="NF005559">
    <property type="entry name" value="PRK07231.1"/>
    <property type="match status" value="1"/>
</dbReference>
<protein>
    <submittedName>
        <fullName evidence="3">3-oxoacyl-acyl-carrier-protein reductase FabG</fullName>
        <ecNumber evidence="3">1.1.1.100</ecNumber>
    </submittedName>
</protein>
<dbReference type="EC" id="1.1.1.100" evidence="3"/>
<organism evidence="3 4">
    <name type="scientific">Tepidimonas sediminis</name>
    <dbReference type="NCBI Taxonomy" id="2588941"/>
    <lineage>
        <taxon>Bacteria</taxon>
        <taxon>Pseudomonadati</taxon>
        <taxon>Pseudomonadota</taxon>
        <taxon>Betaproteobacteria</taxon>
        <taxon>Burkholderiales</taxon>
        <taxon>Tepidimonas</taxon>
    </lineage>
</organism>
<dbReference type="GO" id="GO:0004316">
    <property type="term" value="F:3-oxoacyl-[acyl-carrier-protein] reductase (NADPH) activity"/>
    <property type="evidence" value="ECO:0007669"/>
    <property type="project" value="UniProtKB-EC"/>
</dbReference>
<comment type="caution">
    <text evidence="3">The sequence shown here is derived from an EMBL/GenBank/DDBJ whole genome shotgun (WGS) entry which is preliminary data.</text>
</comment>
<dbReference type="PRINTS" id="PR00081">
    <property type="entry name" value="GDHRDH"/>
</dbReference>
<dbReference type="InterPro" id="IPR050259">
    <property type="entry name" value="SDR"/>
</dbReference>
<evidence type="ECO:0000313" key="4">
    <source>
        <dbReference type="Proteomes" id="UP000320225"/>
    </source>
</evidence>
<dbReference type="SUPFAM" id="SSF51735">
    <property type="entry name" value="NAD(P)-binding Rossmann-fold domains"/>
    <property type="match status" value="1"/>
</dbReference>
<dbReference type="InterPro" id="IPR057326">
    <property type="entry name" value="KR_dom"/>
</dbReference>
<comment type="similarity">
    <text evidence="1">Belongs to the short-chain dehydrogenases/reductases (SDR) family.</text>
</comment>
<keyword evidence="3" id="KW-0560">Oxidoreductase</keyword>
<dbReference type="Pfam" id="PF13561">
    <property type="entry name" value="adh_short_C2"/>
    <property type="match status" value="1"/>
</dbReference>
<proteinExistence type="inferred from homology"/>
<evidence type="ECO:0000256" key="1">
    <source>
        <dbReference type="ARBA" id="ARBA00006484"/>
    </source>
</evidence>
<dbReference type="InterPro" id="IPR020904">
    <property type="entry name" value="Sc_DH/Rdtase_CS"/>
</dbReference>
<evidence type="ECO:0000313" key="3">
    <source>
        <dbReference type="EMBL" id="TSE27334.1"/>
    </source>
</evidence>
<dbReference type="Gene3D" id="3.40.50.720">
    <property type="entry name" value="NAD(P)-binding Rossmann-like Domain"/>
    <property type="match status" value="1"/>
</dbReference>
<dbReference type="InterPro" id="IPR036291">
    <property type="entry name" value="NAD(P)-bd_dom_sf"/>
</dbReference>
<feature type="domain" description="Ketoreductase" evidence="2">
    <location>
        <begin position="12"/>
        <end position="194"/>
    </location>
</feature>
<name>A0A554WUT2_9BURK</name>
<gene>
    <name evidence="3" type="primary">fabG_1</name>
    <name evidence="3" type="ORF">Tsedi_00167</name>
</gene>
<accession>A0A554WUT2</accession>
<dbReference type="PANTHER" id="PTHR42879">
    <property type="entry name" value="3-OXOACYL-(ACYL-CARRIER-PROTEIN) REDUCTASE"/>
    <property type="match status" value="1"/>
</dbReference>
<keyword evidence="4" id="KW-1185">Reference proteome</keyword>
<dbReference type="Proteomes" id="UP000320225">
    <property type="component" value="Unassembled WGS sequence"/>
</dbReference>
<dbReference type="OrthoDB" id="9803333at2"/>
<dbReference type="GO" id="GO:0032787">
    <property type="term" value="P:monocarboxylic acid metabolic process"/>
    <property type="evidence" value="ECO:0007669"/>
    <property type="project" value="UniProtKB-ARBA"/>
</dbReference>
<dbReference type="AlphaFoldDB" id="A0A554WUT2"/>
<dbReference type="PROSITE" id="PS00061">
    <property type="entry name" value="ADH_SHORT"/>
    <property type="match status" value="1"/>
</dbReference>
<dbReference type="FunFam" id="3.40.50.720:FF:000084">
    <property type="entry name" value="Short-chain dehydrogenase reductase"/>
    <property type="match status" value="1"/>
</dbReference>
<dbReference type="EMBL" id="VJND01000001">
    <property type="protein sequence ID" value="TSE27334.1"/>
    <property type="molecule type" value="Genomic_DNA"/>
</dbReference>
<dbReference type="SMART" id="SM00822">
    <property type="entry name" value="PKS_KR"/>
    <property type="match status" value="1"/>
</dbReference>
<dbReference type="PRINTS" id="PR00080">
    <property type="entry name" value="SDRFAMILY"/>
</dbReference>
<dbReference type="RefSeq" id="WP_143892651.1">
    <property type="nucleotide sequence ID" value="NZ_VJND01000001.1"/>
</dbReference>
<evidence type="ECO:0000259" key="2">
    <source>
        <dbReference type="SMART" id="SM00822"/>
    </source>
</evidence>
<dbReference type="PANTHER" id="PTHR42879:SF2">
    <property type="entry name" value="3-OXOACYL-[ACYL-CARRIER-PROTEIN] REDUCTASE FABG"/>
    <property type="match status" value="1"/>
</dbReference>